<dbReference type="Gene3D" id="3.50.50.60">
    <property type="entry name" value="FAD/NAD(P)-binding domain"/>
    <property type="match status" value="2"/>
</dbReference>
<dbReference type="OrthoDB" id="9805337at2"/>
<dbReference type="GO" id="GO:0005737">
    <property type="term" value="C:cytoplasm"/>
    <property type="evidence" value="ECO:0007669"/>
    <property type="project" value="TreeGrafter"/>
</dbReference>
<dbReference type="EMBL" id="VIKR01000005">
    <property type="protein sequence ID" value="TQV72007.1"/>
    <property type="molecule type" value="Genomic_DNA"/>
</dbReference>
<dbReference type="AlphaFoldDB" id="A0A545T451"/>
<evidence type="ECO:0000313" key="4">
    <source>
        <dbReference type="EMBL" id="TQV72060.1"/>
    </source>
</evidence>
<dbReference type="PANTHER" id="PTHR13847:SF289">
    <property type="entry name" value="GLYCINE OXIDASE"/>
    <property type="match status" value="1"/>
</dbReference>
<name>A0A545T451_9GAMM</name>
<keyword evidence="1" id="KW-0560">Oxidoreductase</keyword>
<dbReference type="RefSeq" id="WP_142943387.1">
    <property type="nucleotide sequence ID" value="NZ_VIKR01000005.1"/>
</dbReference>
<dbReference type="Pfam" id="PF01266">
    <property type="entry name" value="DAO"/>
    <property type="match status" value="1"/>
</dbReference>
<dbReference type="InterPro" id="IPR036188">
    <property type="entry name" value="FAD/NAD-bd_sf"/>
</dbReference>
<organism evidence="3 5">
    <name type="scientific">Aliikangiella marina</name>
    <dbReference type="NCBI Taxonomy" id="1712262"/>
    <lineage>
        <taxon>Bacteria</taxon>
        <taxon>Pseudomonadati</taxon>
        <taxon>Pseudomonadota</taxon>
        <taxon>Gammaproteobacteria</taxon>
        <taxon>Oceanospirillales</taxon>
        <taxon>Pleioneaceae</taxon>
        <taxon>Aliikangiella</taxon>
    </lineage>
</organism>
<keyword evidence="5" id="KW-1185">Reference proteome</keyword>
<dbReference type="GO" id="GO:0016491">
    <property type="term" value="F:oxidoreductase activity"/>
    <property type="evidence" value="ECO:0007669"/>
    <property type="project" value="UniProtKB-KW"/>
</dbReference>
<reference evidence="3 5" key="1">
    <citation type="submission" date="2019-06" db="EMBL/GenBank/DDBJ databases">
        <title>Draft genome of Aliikangiella marina GYP-15.</title>
        <authorList>
            <person name="Wang G."/>
        </authorList>
    </citation>
    <scope>NUCLEOTIDE SEQUENCE [LARGE SCALE GENOMIC DNA]</scope>
    <source>
        <strain evidence="3 5">GYP-15</strain>
    </source>
</reference>
<dbReference type="SUPFAM" id="SSF54373">
    <property type="entry name" value="FAD-linked reductases, C-terminal domain"/>
    <property type="match status" value="1"/>
</dbReference>
<accession>A0A545T451</accession>
<dbReference type="PANTHER" id="PTHR13847">
    <property type="entry name" value="SARCOSINE DEHYDROGENASE-RELATED"/>
    <property type="match status" value="1"/>
</dbReference>
<evidence type="ECO:0000313" key="3">
    <source>
        <dbReference type="EMBL" id="TQV72007.1"/>
    </source>
</evidence>
<dbReference type="InterPro" id="IPR006076">
    <property type="entry name" value="FAD-dep_OxRdtase"/>
</dbReference>
<dbReference type="SUPFAM" id="SSF51905">
    <property type="entry name" value="FAD/NAD(P)-binding domain"/>
    <property type="match status" value="1"/>
</dbReference>
<dbReference type="EMBL" id="VIKR01000005">
    <property type="protein sequence ID" value="TQV72060.1"/>
    <property type="molecule type" value="Genomic_DNA"/>
</dbReference>
<gene>
    <name evidence="3" type="ORF">FLL45_17440</name>
    <name evidence="4" type="ORF">FLL45_17720</name>
</gene>
<dbReference type="Gene3D" id="3.30.9.10">
    <property type="entry name" value="D-Amino Acid Oxidase, subunit A, domain 2"/>
    <property type="match status" value="1"/>
</dbReference>
<protein>
    <submittedName>
        <fullName evidence="3">FAD-dependent oxidoreductase</fullName>
    </submittedName>
</protein>
<comment type="caution">
    <text evidence="3">The sequence shown here is derived from an EMBL/GenBank/DDBJ whole genome shotgun (WGS) entry which is preliminary data.</text>
</comment>
<evidence type="ECO:0000313" key="5">
    <source>
        <dbReference type="Proteomes" id="UP000317839"/>
    </source>
</evidence>
<proteinExistence type="predicted"/>
<dbReference type="Proteomes" id="UP000317839">
    <property type="component" value="Unassembled WGS sequence"/>
</dbReference>
<evidence type="ECO:0000256" key="1">
    <source>
        <dbReference type="ARBA" id="ARBA00023002"/>
    </source>
</evidence>
<sequence length="414" mass="45698">MTQKTTIIGGGVIGLAIAYYLAEQGVSVRLIDQKTIGSSCALGSAGYVSPSHFIPLAAPGMVKKGLKWMFDPESPFYIHPRLDMKLLSWLWLFNRHCTEKHVSNVKRALLSLCLESRELYVALNQELNKPIDLVEKGVYVLCQTDKGMTHEREVLADANQLGLKASEVSRETLADRYPSMDFNIAGSVYFPEDAHVQPGHLIESLYHSLKSKGVELVENCEVTRIECHGNTVSKVISHDNEYHVEQLVMAAGSWSSQLGQQLKLSIPVQAGKGYSLTLDNPWELDTPMILSEGAVAITPFGKQIRFGGTMEFSGINLGINPRRVKGILKSVSRFFNDFDWTTVDISESWAGLRPCSPDGLPMIGHCNQFENLIVATGHAMLGVTLAPVTGKIVCDLITGKQGRVRPEIDVRRFV</sequence>
<evidence type="ECO:0000259" key="2">
    <source>
        <dbReference type="Pfam" id="PF01266"/>
    </source>
</evidence>
<feature type="domain" description="FAD dependent oxidoreductase" evidence="2">
    <location>
        <begin position="6"/>
        <end position="396"/>
    </location>
</feature>